<feature type="compositionally biased region" description="Polar residues" evidence="10">
    <location>
        <begin position="641"/>
        <end position="656"/>
    </location>
</feature>
<feature type="compositionally biased region" description="Polar residues" evidence="10">
    <location>
        <begin position="1073"/>
        <end position="1098"/>
    </location>
</feature>
<dbReference type="Pfam" id="PF12110">
    <property type="entry name" value="Nup96"/>
    <property type="match status" value="1"/>
</dbReference>
<comment type="subcellular location">
    <subcellularLocation>
        <location evidence="1">Nucleus</location>
        <location evidence="1">Nuclear pore complex</location>
    </subcellularLocation>
</comment>
<keyword evidence="7" id="KW-0811">Translocation</keyword>
<keyword evidence="6" id="KW-0653">Protein transport</keyword>
<dbReference type="InterPro" id="IPR037665">
    <property type="entry name" value="Nucleoporin_S59-like"/>
</dbReference>
<dbReference type="GO" id="GO:0003723">
    <property type="term" value="F:RNA binding"/>
    <property type="evidence" value="ECO:0007669"/>
    <property type="project" value="TreeGrafter"/>
</dbReference>
<reference evidence="12" key="1">
    <citation type="journal article" date="2020" name="Stud. Mycol.">
        <title>101 Dothideomycetes genomes: a test case for predicting lifestyles and emergence of pathogens.</title>
        <authorList>
            <person name="Haridas S."/>
            <person name="Albert R."/>
            <person name="Binder M."/>
            <person name="Bloem J."/>
            <person name="Labutti K."/>
            <person name="Salamov A."/>
            <person name="Andreopoulos B."/>
            <person name="Baker S."/>
            <person name="Barry K."/>
            <person name="Bills G."/>
            <person name="Bluhm B."/>
            <person name="Cannon C."/>
            <person name="Castanera R."/>
            <person name="Culley D."/>
            <person name="Daum C."/>
            <person name="Ezra D."/>
            <person name="Gonzalez J."/>
            <person name="Henrissat B."/>
            <person name="Kuo A."/>
            <person name="Liang C."/>
            <person name="Lipzen A."/>
            <person name="Lutzoni F."/>
            <person name="Magnuson J."/>
            <person name="Mondo S."/>
            <person name="Nolan M."/>
            <person name="Ohm R."/>
            <person name="Pangilinan J."/>
            <person name="Park H.-J."/>
            <person name="Ramirez L."/>
            <person name="Alfaro M."/>
            <person name="Sun H."/>
            <person name="Tritt A."/>
            <person name="Yoshinaga Y."/>
            <person name="Zwiers L.-H."/>
            <person name="Turgeon B."/>
            <person name="Goodwin S."/>
            <person name="Spatafora J."/>
            <person name="Crous P."/>
            <person name="Grigoriev I."/>
        </authorList>
    </citation>
    <scope>NUCLEOTIDE SEQUENCE</scope>
    <source>
        <strain evidence="12">CBS 279.74</strain>
    </source>
</reference>
<dbReference type="InterPro" id="IPR021967">
    <property type="entry name" value="Nup98_C"/>
</dbReference>
<evidence type="ECO:0000256" key="8">
    <source>
        <dbReference type="ARBA" id="ARBA00023132"/>
    </source>
</evidence>
<evidence type="ECO:0000256" key="2">
    <source>
        <dbReference type="ARBA" id="ARBA00008926"/>
    </source>
</evidence>
<feature type="domain" description="Peptidase S59" evidence="11">
    <location>
        <begin position="906"/>
        <end position="1042"/>
    </location>
</feature>
<feature type="region of interest" description="Disordered" evidence="10">
    <location>
        <begin position="816"/>
        <end position="912"/>
    </location>
</feature>
<feature type="compositionally biased region" description="Low complexity" evidence="10">
    <location>
        <begin position="454"/>
        <end position="465"/>
    </location>
</feature>
<feature type="region of interest" description="Disordered" evidence="10">
    <location>
        <begin position="1046"/>
        <end position="1107"/>
    </location>
</feature>
<proteinExistence type="inferred from homology"/>
<feature type="compositionally biased region" description="Low complexity" evidence="10">
    <location>
        <begin position="13"/>
        <end position="38"/>
    </location>
</feature>
<dbReference type="InterPro" id="IPR007230">
    <property type="entry name" value="Nup98_auto-Pept-S59_dom"/>
</dbReference>
<dbReference type="GO" id="GO:0034398">
    <property type="term" value="P:telomere tethering at nuclear periphery"/>
    <property type="evidence" value="ECO:0007669"/>
    <property type="project" value="TreeGrafter"/>
</dbReference>
<name>A0A6G1JVT2_9PLEO</name>
<evidence type="ECO:0000313" key="12">
    <source>
        <dbReference type="EMBL" id="KAF2704382.1"/>
    </source>
</evidence>
<keyword evidence="5" id="KW-0509">mRNA transport</keyword>
<evidence type="ECO:0000256" key="7">
    <source>
        <dbReference type="ARBA" id="ARBA00023010"/>
    </source>
</evidence>
<dbReference type="OrthoDB" id="3797628at2759"/>
<feature type="compositionally biased region" description="Gly residues" evidence="10">
    <location>
        <begin position="1"/>
        <end position="12"/>
    </location>
</feature>
<dbReference type="FunFam" id="1.25.40.690:FF:000003">
    <property type="entry name" value="Nucleoporin SONB, putative"/>
    <property type="match status" value="1"/>
</dbReference>
<feature type="region of interest" description="Disordered" evidence="10">
    <location>
        <begin position="560"/>
        <end position="712"/>
    </location>
</feature>
<feature type="compositionally biased region" description="Acidic residues" evidence="10">
    <location>
        <begin position="1051"/>
        <end position="1063"/>
    </location>
</feature>
<evidence type="ECO:0000256" key="9">
    <source>
        <dbReference type="ARBA" id="ARBA00023242"/>
    </source>
</evidence>
<dbReference type="GO" id="GO:0006606">
    <property type="term" value="P:protein import into nucleus"/>
    <property type="evidence" value="ECO:0007669"/>
    <property type="project" value="TreeGrafter"/>
</dbReference>
<dbReference type="GO" id="GO:0008139">
    <property type="term" value="F:nuclear localization sequence binding"/>
    <property type="evidence" value="ECO:0007669"/>
    <property type="project" value="TreeGrafter"/>
</dbReference>
<keyword evidence="13" id="KW-1185">Reference proteome</keyword>
<feature type="region of interest" description="Disordered" evidence="10">
    <location>
        <begin position="1"/>
        <end position="38"/>
    </location>
</feature>
<feature type="region of interest" description="Disordered" evidence="10">
    <location>
        <begin position="1175"/>
        <end position="1194"/>
    </location>
</feature>
<evidence type="ECO:0000256" key="6">
    <source>
        <dbReference type="ARBA" id="ARBA00022927"/>
    </source>
</evidence>
<dbReference type="GO" id="GO:0044614">
    <property type="term" value="C:nuclear pore cytoplasmic filaments"/>
    <property type="evidence" value="ECO:0007669"/>
    <property type="project" value="TreeGrafter"/>
</dbReference>
<feature type="compositionally biased region" description="Polar residues" evidence="10">
    <location>
        <begin position="888"/>
        <end position="901"/>
    </location>
</feature>
<dbReference type="PROSITE" id="PS51434">
    <property type="entry name" value="NUP_C"/>
    <property type="match status" value="1"/>
</dbReference>
<feature type="compositionally biased region" description="Low complexity" evidence="10">
    <location>
        <begin position="608"/>
        <end position="631"/>
    </location>
</feature>
<dbReference type="GO" id="GO:0006405">
    <property type="term" value="P:RNA export from nucleus"/>
    <property type="evidence" value="ECO:0007669"/>
    <property type="project" value="TreeGrafter"/>
</dbReference>
<dbReference type="Pfam" id="PF13634">
    <property type="entry name" value="Nucleoporin_FG"/>
    <property type="match status" value="3"/>
</dbReference>
<feature type="compositionally biased region" description="Gly residues" evidence="10">
    <location>
        <begin position="466"/>
        <end position="475"/>
    </location>
</feature>
<evidence type="ECO:0000256" key="3">
    <source>
        <dbReference type="ARBA" id="ARBA00022448"/>
    </source>
</evidence>
<dbReference type="GO" id="GO:0000973">
    <property type="term" value="P:post-transcriptional tethering of RNA polymerase II gene DNA at nuclear periphery"/>
    <property type="evidence" value="ECO:0007669"/>
    <property type="project" value="TreeGrafter"/>
</dbReference>
<keyword evidence="4" id="KW-0068">Autocatalytic cleavage</keyword>
<dbReference type="SUPFAM" id="SSF82215">
    <property type="entry name" value="C-terminal autoproteolytic domain of nucleoporin nup98"/>
    <property type="match status" value="1"/>
</dbReference>
<dbReference type="Gene3D" id="3.30.1610.10">
    <property type="entry name" value="Peptidase S59, nucleoporin"/>
    <property type="match status" value="1"/>
</dbReference>
<evidence type="ECO:0000256" key="4">
    <source>
        <dbReference type="ARBA" id="ARBA00022813"/>
    </source>
</evidence>
<evidence type="ECO:0000259" key="11">
    <source>
        <dbReference type="PROSITE" id="PS51434"/>
    </source>
</evidence>
<dbReference type="GO" id="GO:0051028">
    <property type="term" value="P:mRNA transport"/>
    <property type="evidence" value="ECO:0007669"/>
    <property type="project" value="UniProtKB-KW"/>
</dbReference>
<dbReference type="Gene3D" id="1.10.10.2360">
    <property type="match status" value="1"/>
</dbReference>
<gene>
    <name evidence="12" type="ORF">K504DRAFT_461147</name>
</gene>
<dbReference type="InterPro" id="IPR036903">
    <property type="entry name" value="Nup98_auto-Pept-S59_dom_sf"/>
</dbReference>
<dbReference type="Gene3D" id="1.25.40.690">
    <property type="match status" value="1"/>
</dbReference>
<accession>A0A6G1JVT2</accession>
<comment type="similarity">
    <text evidence="2">Belongs to the nucleoporin GLFG family.</text>
</comment>
<evidence type="ECO:0000256" key="1">
    <source>
        <dbReference type="ARBA" id="ARBA00004567"/>
    </source>
</evidence>
<dbReference type="InterPro" id="IPR025574">
    <property type="entry name" value="Nucleoporin_FG_rpt"/>
</dbReference>
<keyword evidence="8" id="KW-0906">Nuclear pore complex</keyword>
<keyword evidence="9" id="KW-0539">Nucleus</keyword>
<feature type="compositionally biased region" description="Gly residues" evidence="10">
    <location>
        <begin position="444"/>
        <end position="453"/>
    </location>
</feature>
<dbReference type="EMBL" id="MU005782">
    <property type="protein sequence ID" value="KAF2704382.1"/>
    <property type="molecule type" value="Genomic_DNA"/>
</dbReference>
<sequence length="2025" mass="214397">MSFGFGSGGGFGSNNNNNQQPAFGGFGAGNNTNTGFGSNTNSNTGSIFGNNAGTNAFGTNNASTSSPFGGGGAFGANNNKPTTAFGSTPFSGSTGGLFGGGASGSAFGGFNNTPATNNTTSAFGGGNQSGGLFGANKPAFGAGATGTGTNTLFGGGNTGGGFGTTNTNTGFGATNTTGFGAQQANQTPQPNNGTAGTPFNSFTEKDASGTQNFQTITFQDPYKGFSLEELRAVDYNAGRRFGNQNGQAGAFGQSTGFGGFGAGNTTASTGFGSNTASTGGLFGANTSTPATSAFGGGNTTSVFGGSTNTSGGGLFGNQNKPAGGLFGGAATSQPAASGGLFGGGSTANTGAFGAGTGGFGNTNTAAGGLFGNTQQNQNTPKPFGGFGANTTTPAATNPFGGTTSTAFGGGNTGGGLFGGGQQNQAAATPAFGANQQAQQPAAGGLFGGGGGAFGAQQNQQTQAQGQTGGLFGGFGNTQQTQQKPAGGLFGAGATPAAGGLFSGGAQQQQQQQQQQPATSLFGNSGAQPQTGGLFASKPAATGGLFGGAGNTGTATGGLFGGGATQNAQQNTGGLFGNQNQAKPGGLFGGSTTNTNSGGLFGGLGGQNTGNSANLGSSLFSSQNQQQQPQQSGMGGSLFGASGNSLLQTSMNTNPYGNDTLFAGLTTPTQSPGPLATPLSSSQKNKKSAILPQSKLNPSASTRLLTPQNRRPNGYGFTYSTYGTPNSASSNPGLSGSLFGGSSMSLALGKSMSTSNLRNSYNPETSILAPGAFSTTGRPFVNGSLKKLNINRSINNRPPLFEPSQDKKRVSFAAQGVNDDVTTNGNGTNGTDNSALVRLSEPENESSSESSSTMNGGASKPPPQRQEMEQVNGDSTRAPAPEPRILRSRVSSLNSHGPNGKSTDPKGGDYWSEPSIEELQNMSREQLRSVVLTVGRHDIGRIEFNRGRPIDLTSVNINKLFGDIVQLNLRNATVYGEATSVPKPALGTGLNHASRITLANSWPRNKAGRKDQKHLERLKRVTGTTYENYDPSSGEWTFIVPHFSTYGLNDSDSSDDEEEEEESSELSSVPDTPAQANTSQMTGTPQDDSLVSPMQSSPDDTFDFKKDKRIRASVPGGFGDEVGYEEDADIDMSMTTTGKSFLGERSVGSLDGQHDCDYSEEGESELVEDQNMVHSVSSPVQTTEQPIAKRKESDPFKDSIMPKSILKAGQTLRPAFGTPSKGHLMFDDDWANQLQRTISPKKQDRHALRESQGDVLRKRDLSASVANAGQSFGTTAIPSRFDLYESLFGDADKESPMSKRTGHGIELPYSKRPKTSHELDQLSDDEKAFHSCNKPYFSETGTLLYTNKLGPSTLEGGIFATVQEPIIGTHKDVRFTKLPTFPDATPQTLNPQKAFTLIDGRHSIPVAIPKYDLGTFEFSQFANEVDLSTAAGVHEKQAWDLLSVLFDEDDRHKVPDDLTRELLEQHKEQYRKDKLSDFWQSLVSSDAEKHVQQAQTPEEKAIAYLSGYNIPDACHALLKGQDMRLATMVSQINEDEHMRHDVLTQIEEWRRMDVLSEIDESVRTIYELLSGNCGFSQGKSGAGRENKAPTFNISGQFGLDWRRSFGLRLWYGALTNEPIEMAVAQFADALRDGGEEAHPRPWFVEQNVDMGWKDKHPQDREDLLWGILKLYASAKLDLPANIEDVLAPENVSGHPLNARLSWQLFQLFKIRQQDPEESDERIVAMPTARQGDGFRESFVSPTTPNFEKDAQAENALVELGDKLTLTYASSLHTKEHWTTALWVYTHLSSPANREHYIRALLAQFSSTYSLREGDATYAAIMELRIPEEWVQGAAALQAKAEGDTVRQVMHLIKAKELEEAHEVLRCIVGPEAIIAREYDTLRELLGNFLPDAPSSPTGKSSVPQKNTVKGWGQGGQIYFEYIELMDLSSQRSNYRVDEELEERIQTLLSTLQHALEITARDRWETCRLEERVALTEIAGKVADLSAKNKYAERARVLKLPLTEDLWLRHSSDLSLGYYRAVMASGK</sequence>
<dbReference type="PANTHER" id="PTHR23198:SF6">
    <property type="entry name" value="NUCLEAR PORE COMPLEX PROTEIN NUP98-NUP96"/>
    <property type="match status" value="1"/>
</dbReference>
<evidence type="ECO:0000313" key="13">
    <source>
        <dbReference type="Proteomes" id="UP000799428"/>
    </source>
</evidence>
<feature type="compositionally biased region" description="Low complexity" evidence="10">
    <location>
        <begin position="816"/>
        <end position="832"/>
    </location>
</feature>
<evidence type="ECO:0000256" key="5">
    <source>
        <dbReference type="ARBA" id="ARBA00022816"/>
    </source>
</evidence>
<protein>
    <recommendedName>
        <fullName evidence="11">Peptidase S59 domain-containing protein</fullName>
    </recommendedName>
</protein>
<feature type="compositionally biased region" description="Gly residues" evidence="10">
    <location>
        <begin position="407"/>
        <end position="421"/>
    </location>
</feature>
<feature type="compositionally biased region" description="Polar residues" evidence="10">
    <location>
        <begin position="1175"/>
        <end position="1184"/>
    </location>
</feature>
<dbReference type="Pfam" id="PF04096">
    <property type="entry name" value="Nucleoporin2"/>
    <property type="match status" value="1"/>
</dbReference>
<dbReference type="GO" id="GO:0017056">
    <property type="term" value="F:structural constituent of nuclear pore"/>
    <property type="evidence" value="ECO:0007669"/>
    <property type="project" value="InterPro"/>
</dbReference>
<dbReference type="Proteomes" id="UP000799428">
    <property type="component" value="Unassembled WGS sequence"/>
</dbReference>
<feature type="compositionally biased region" description="Polar residues" evidence="10">
    <location>
        <begin position="371"/>
        <end position="380"/>
    </location>
</feature>
<feature type="compositionally biased region" description="Low complexity" evidence="10">
    <location>
        <begin position="422"/>
        <end position="443"/>
    </location>
</feature>
<feature type="compositionally biased region" description="Low complexity" evidence="10">
    <location>
        <begin position="388"/>
        <end position="406"/>
    </location>
</feature>
<feature type="compositionally biased region" description="Gly residues" evidence="10">
    <location>
        <begin position="598"/>
        <end position="607"/>
    </location>
</feature>
<feature type="compositionally biased region" description="Polar residues" evidence="10">
    <location>
        <begin position="565"/>
        <end position="581"/>
    </location>
</feature>
<feature type="region of interest" description="Disordered" evidence="10">
    <location>
        <begin position="366"/>
        <end position="537"/>
    </location>
</feature>
<feature type="compositionally biased region" description="Polar residues" evidence="10">
    <location>
        <begin position="693"/>
        <end position="710"/>
    </location>
</feature>
<feature type="compositionally biased region" description="Polar residues" evidence="10">
    <location>
        <begin position="516"/>
        <end position="530"/>
    </location>
</feature>
<feature type="compositionally biased region" description="Low complexity" evidence="10">
    <location>
        <begin position="506"/>
        <end position="515"/>
    </location>
</feature>
<feature type="compositionally biased region" description="Polar residues" evidence="10">
    <location>
        <begin position="665"/>
        <end position="682"/>
    </location>
</feature>
<organism evidence="12 13">
    <name type="scientific">Pleomassaria siparia CBS 279.74</name>
    <dbReference type="NCBI Taxonomy" id="1314801"/>
    <lineage>
        <taxon>Eukaryota</taxon>
        <taxon>Fungi</taxon>
        <taxon>Dikarya</taxon>
        <taxon>Ascomycota</taxon>
        <taxon>Pezizomycotina</taxon>
        <taxon>Dothideomycetes</taxon>
        <taxon>Pleosporomycetidae</taxon>
        <taxon>Pleosporales</taxon>
        <taxon>Pleomassariaceae</taxon>
        <taxon>Pleomassaria</taxon>
    </lineage>
</organism>
<evidence type="ECO:0000256" key="10">
    <source>
        <dbReference type="SAM" id="MobiDB-lite"/>
    </source>
</evidence>
<dbReference type="PANTHER" id="PTHR23198">
    <property type="entry name" value="NUCLEOPORIN"/>
    <property type="match status" value="1"/>
</dbReference>
<keyword evidence="3" id="KW-0813">Transport</keyword>